<dbReference type="Proteomes" id="UP000053144">
    <property type="component" value="Chromosome 11"/>
</dbReference>
<sequence length="117" mass="12654">MEAIGDGSNGDGTEGFYSRVSGAEKKMNESARLKSQPVHKQSRADPLRFGSHQNRVSIMKKQHRSSLNPRPKPCTSEVGSGAELYASVLIRTELVAWHVFSGMAGGGRSETDTYASV</sequence>
<evidence type="ECO:0000256" key="1">
    <source>
        <dbReference type="SAM" id="MobiDB-lite"/>
    </source>
</evidence>
<organism evidence="2 3">
    <name type="scientific">Phaseolus angularis</name>
    <name type="common">Azuki bean</name>
    <name type="synonym">Vigna angularis</name>
    <dbReference type="NCBI Taxonomy" id="3914"/>
    <lineage>
        <taxon>Eukaryota</taxon>
        <taxon>Viridiplantae</taxon>
        <taxon>Streptophyta</taxon>
        <taxon>Embryophyta</taxon>
        <taxon>Tracheophyta</taxon>
        <taxon>Spermatophyta</taxon>
        <taxon>Magnoliopsida</taxon>
        <taxon>eudicotyledons</taxon>
        <taxon>Gunneridae</taxon>
        <taxon>Pentapetalae</taxon>
        <taxon>rosids</taxon>
        <taxon>fabids</taxon>
        <taxon>Fabales</taxon>
        <taxon>Fabaceae</taxon>
        <taxon>Papilionoideae</taxon>
        <taxon>50 kb inversion clade</taxon>
        <taxon>NPAAA clade</taxon>
        <taxon>indigoferoid/millettioid clade</taxon>
        <taxon>Phaseoleae</taxon>
        <taxon>Vigna</taxon>
    </lineage>
</organism>
<dbReference type="Gramene" id="KOM57556">
    <property type="protein sequence ID" value="KOM57556"/>
    <property type="gene ID" value="LR48_Vigan11g058900"/>
</dbReference>
<protein>
    <submittedName>
        <fullName evidence="2">Uncharacterized protein</fullName>
    </submittedName>
</protein>
<dbReference type="EMBL" id="CM003381">
    <property type="protein sequence ID" value="KOM57556.1"/>
    <property type="molecule type" value="Genomic_DNA"/>
</dbReference>
<evidence type="ECO:0000313" key="2">
    <source>
        <dbReference type="EMBL" id="KOM57556.1"/>
    </source>
</evidence>
<gene>
    <name evidence="2" type="ORF">LR48_Vigan11g058900</name>
</gene>
<proteinExistence type="predicted"/>
<reference evidence="3" key="1">
    <citation type="journal article" date="2015" name="Proc. Natl. Acad. Sci. U.S.A.">
        <title>Genome sequencing of adzuki bean (Vigna angularis) provides insight into high starch and low fat accumulation and domestication.</title>
        <authorList>
            <person name="Yang K."/>
            <person name="Tian Z."/>
            <person name="Chen C."/>
            <person name="Luo L."/>
            <person name="Zhao B."/>
            <person name="Wang Z."/>
            <person name="Yu L."/>
            <person name="Li Y."/>
            <person name="Sun Y."/>
            <person name="Li W."/>
            <person name="Chen Y."/>
            <person name="Li Y."/>
            <person name="Zhang Y."/>
            <person name="Ai D."/>
            <person name="Zhao J."/>
            <person name="Shang C."/>
            <person name="Ma Y."/>
            <person name="Wu B."/>
            <person name="Wang M."/>
            <person name="Gao L."/>
            <person name="Sun D."/>
            <person name="Zhang P."/>
            <person name="Guo F."/>
            <person name="Wang W."/>
            <person name="Li Y."/>
            <person name="Wang J."/>
            <person name="Varshney R.K."/>
            <person name="Wang J."/>
            <person name="Ling H.Q."/>
            <person name="Wan P."/>
        </authorList>
    </citation>
    <scope>NUCLEOTIDE SEQUENCE</scope>
    <source>
        <strain evidence="3">cv. Jingnong 6</strain>
    </source>
</reference>
<feature type="region of interest" description="Disordered" evidence="1">
    <location>
        <begin position="1"/>
        <end position="54"/>
    </location>
</feature>
<evidence type="ECO:0000313" key="3">
    <source>
        <dbReference type="Proteomes" id="UP000053144"/>
    </source>
</evidence>
<dbReference type="AlphaFoldDB" id="A0A0L9VR64"/>
<accession>A0A0L9VR64</accession>
<name>A0A0L9VR64_PHAAN</name>
<feature type="compositionally biased region" description="Basic and acidic residues" evidence="1">
    <location>
        <begin position="22"/>
        <end position="32"/>
    </location>
</feature>